<dbReference type="Proteomes" id="UP000199800">
    <property type="component" value="Unassembled WGS sequence"/>
</dbReference>
<gene>
    <name evidence="1" type="ORF">SAMN04487772_11045</name>
</gene>
<protein>
    <recommendedName>
        <fullName evidence="3">Transposase (putative) YhgA-like domain-containing protein</fullName>
    </recommendedName>
</protein>
<keyword evidence="2" id="KW-1185">Reference proteome</keyword>
<evidence type="ECO:0008006" key="3">
    <source>
        <dbReference type="Google" id="ProtNLM"/>
    </source>
</evidence>
<dbReference type="RefSeq" id="WP_092477772.1">
    <property type="nucleotide sequence ID" value="NZ_FOHN01000010.1"/>
</dbReference>
<evidence type="ECO:0000313" key="1">
    <source>
        <dbReference type="EMBL" id="SET19761.1"/>
    </source>
</evidence>
<evidence type="ECO:0000313" key="2">
    <source>
        <dbReference type="Proteomes" id="UP000199800"/>
    </source>
</evidence>
<name>A0A1I0CJM5_9FIRM</name>
<dbReference type="STRING" id="29364.SAMN04487772_11045"/>
<dbReference type="AlphaFoldDB" id="A0A1I0CJM5"/>
<organism evidence="1 2">
    <name type="scientific">[Clostridium] polysaccharolyticum</name>
    <dbReference type="NCBI Taxonomy" id="29364"/>
    <lineage>
        <taxon>Bacteria</taxon>
        <taxon>Bacillati</taxon>
        <taxon>Bacillota</taxon>
        <taxon>Clostridia</taxon>
        <taxon>Lachnospirales</taxon>
        <taxon>Lachnospiraceae</taxon>
    </lineage>
</organism>
<sequence>MENGTGFPVRRDYKDALFRMIFKEKENLLSLFNALYGTDYTDPELIEIVTLENAIYRNMKNDIAFVMNGELYMYEHQSTISPNMPERFLQYVTKEFAKMTARKSTYSTRKIKIPKPHFVVFYNGTEEDSANEILQLSDLYTGIGDDNELDLKVRKVNINLGKNDDLLSKCKPLSDYMQYISKVRTKAETMKLSQAVGQAVNESISEGILSDFLTKYKAEAIEMSIFEYDEEKELRLLKEEIREIAIEEGIEEGLKKGKELGLQKGKELGLKKGRELGLQKGKELGLQKGKELGLQQAITMCIEYQLKQGTVKEDIIALIQKMFNLTFDMAKEMVLSII</sequence>
<dbReference type="OrthoDB" id="9798384at2"/>
<dbReference type="EMBL" id="FOHN01000010">
    <property type="protein sequence ID" value="SET19761.1"/>
    <property type="molecule type" value="Genomic_DNA"/>
</dbReference>
<proteinExistence type="predicted"/>
<reference evidence="1 2" key="1">
    <citation type="submission" date="2016-10" db="EMBL/GenBank/DDBJ databases">
        <authorList>
            <person name="de Groot N.N."/>
        </authorList>
    </citation>
    <scope>NUCLEOTIDE SEQUENCE [LARGE SCALE GENOMIC DNA]</scope>
    <source>
        <strain evidence="1 2">DSM 1801</strain>
    </source>
</reference>
<accession>A0A1I0CJM5</accession>